<keyword evidence="6 7" id="KW-0720">Serine protease</keyword>
<keyword evidence="4 7" id="KW-0732">Signal</keyword>
<keyword evidence="5 7" id="KW-0378">Hydrolase</keyword>
<dbReference type="PANTHER" id="PTHR15462:SF8">
    <property type="entry name" value="SERINE PROTEASE"/>
    <property type="match status" value="1"/>
</dbReference>
<evidence type="ECO:0000256" key="2">
    <source>
        <dbReference type="ARBA" id="ARBA00008764"/>
    </source>
</evidence>
<keyword evidence="3 7" id="KW-0645">Protease</keyword>
<keyword evidence="10" id="KW-1185">Reference proteome</keyword>
<sequence length="362" mass="40747">MFSLTFAILLTHAAQSAGSRFIEQHTVPLSSNELEEASDIDIFRLLDIILGNMKVRREATNEKYISEHINDGNPDGYLSLTEPSHQYNIISKKGDHSNKDGFIFGDDDRIRVSVSKQRRVPYSNIVRLSVGCSGMLVTPSHVLTAAHCVHDGSNLVVSKNRIKIEVPYMFKFSLFHVANVKLPRGWLLGDSMSNIERSIYDYAVLTLTRKVTGHDQFPDIQHSWFSKAGIIHFVGYPSDKPSSQMWQSSCVVSKDLIGLHGNLMLTRCDSAPGSSGSPAFNFNSRGGRPQLIGIVSNSFSIKTRDGGEMRYNVINRINDMKLRDICTMIEPYVDMLYDCRGRHSARQGRERRHRRGQAKRVA</sequence>
<dbReference type="Proteomes" id="UP000694865">
    <property type="component" value="Unplaced"/>
</dbReference>
<dbReference type="GeneID" id="102806867"/>
<organism evidence="10 11">
    <name type="scientific">Saccoglossus kowalevskii</name>
    <name type="common">Acorn worm</name>
    <dbReference type="NCBI Taxonomy" id="10224"/>
    <lineage>
        <taxon>Eukaryota</taxon>
        <taxon>Metazoa</taxon>
        <taxon>Hemichordata</taxon>
        <taxon>Enteropneusta</taxon>
        <taxon>Harrimaniidae</taxon>
        <taxon>Saccoglossus</taxon>
    </lineage>
</organism>
<accession>A0ABM0MFQ1</accession>
<dbReference type="Pfam" id="PF00089">
    <property type="entry name" value="Trypsin"/>
    <property type="match status" value="1"/>
</dbReference>
<evidence type="ECO:0000313" key="11">
    <source>
        <dbReference type="RefSeq" id="XP_006818842.1"/>
    </source>
</evidence>
<evidence type="ECO:0000256" key="3">
    <source>
        <dbReference type="ARBA" id="ARBA00022670"/>
    </source>
</evidence>
<dbReference type="InterPro" id="IPR008256">
    <property type="entry name" value="Peptidase_S1B"/>
</dbReference>
<proteinExistence type="inferred from homology"/>
<protein>
    <recommendedName>
        <fullName evidence="7">Serine protease</fullName>
        <ecNumber evidence="7">3.4.21.-</ecNumber>
    </recommendedName>
</protein>
<evidence type="ECO:0000256" key="4">
    <source>
        <dbReference type="ARBA" id="ARBA00022729"/>
    </source>
</evidence>
<gene>
    <name evidence="11" type="primary">LOC102806867</name>
</gene>
<reference evidence="11" key="1">
    <citation type="submission" date="2025-08" db="UniProtKB">
        <authorList>
            <consortium name="RefSeq"/>
        </authorList>
    </citation>
    <scope>IDENTIFICATION</scope>
    <source>
        <tissue evidence="11">Testes</tissue>
    </source>
</reference>
<evidence type="ECO:0000259" key="9">
    <source>
        <dbReference type="Pfam" id="PF00089"/>
    </source>
</evidence>
<dbReference type="EC" id="3.4.21.-" evidence="7"/>
<dbReference type="PROSITE" id="PS00134">
    <property type="entry name" value="TRYPSIN_HIS"/>
    <property type="match status" value="1"/>
</dbReference>
<dbReference type="InterPro" id="IPR009003">
    <property type="entry name" value="Peptidase_S1_PA"/>
</dbReference>
<dbReference type="PANTHER" id="PTHR15462">
    <property type="entry name" value="SERINE PROTEASE"/>
    <property type="match status" value="1"/>
</dbReference>
<dbReference type="InterPro" id="IPR001254">
    <property type="entry name" value="Trypsin_dom"/>
</dbReference>
<dbReference type="RefSeq" id="XP_006818842.1">
    <property type="nucleotide sequence ID" value="XM_006818779.1"/>
</dbReference>
<comment type="similarity">
    <text evidence="1">Belongs to the peptidase S1 family.</text>
</comment>
<dbReference type="Gene3D" id="2.40.10.10">
    <property type="entry name" value="Trypsin-like serine proteases"/>
    <property type="match status" value="2"/>
</dbReference>
<evidence type="ECO:0000313" key="10">
    <source>
        <dbReference type="Proteomes" id="UP000694865"/>
    </source>
</evidence>
<evidence type="ECO:0000256" key="8">
    <source>
        <dbReference type="SAM" id="MobiDB-lite"/>
    </source>
</evidence>
<dbReference type="SUPFAM" id="SSF50494">
    <property type="entry name" value="Trypsin-like serine proteases"/>
    <property type="match status" value="1"/>
</dbReference>
<dbReference type="InterPro" id="IPR043504">
    <property type="entry name" value="Peptidase_S1_PA_chymotrypsin"/>
</dbReference>
<dbReference type="InterPro" id="IPR050966">
    <property type="entry name" value="Glutamyl_endopeptidase"/>
</dbReference>
<feature type="region of interest" description="Disordered" evidence="8">
    <location>
        <begin position="343"/>
        <end position="362"/>
    </location>
</feature>
<comment type="similarity">
    <text evidence="2 7">Belongs to the peptidase S1B family.</text>
</comment>
<evidence type="ECO:0000256" key="5">
    <source>
        <dbReference type="ARBA" id="ARBA00022801"/>
    </source>
</evidence>
<evidence type="ECO:0000256" key="7">
    <source>
        <dbReference type="RuleBase" id="RU004296"/>
    </source>
</evidence>
<feature type="domain" description="Peptidase S1" evidence="9">
    <location>
        <begin position="119"/>
        <end position="317"/>
    </location>
</feature>
<evidence type="ECO:0000256" key="6">
    <source>
        <dbReference type="ARBA" id="ARBA00022825"/>
    </source>
</evidence>
<name>A0ABM0MFQ1_SACKO</name>
<dbReference type="InterPro" id="IPR018114">
    <property type="entry name" value="TRYPSIN_HIS"/>
</dbReference>
<dbReference type="PRINTS" id="PR00839">
    <property type="entry name" value="V8PROTEASE"/>
</dbReference>
<feature type="signal peptide" evidence="7">
    <location>
        <begin position="1"/>
        <end position="18"/>
    </location>
</feature>
<feature type="chain" id="PRO_5044964109" description="Serine protease" evidence="7">
    <location>
        <begin position="19"/>
        <end position="362"/>
    </location>
</feature>
<evidence type="ECO:0000256" key="1">
    <source>
        <dbReference type="ARBA" id="ARBA00007664"/>
    </source>
</evidence>